<feature type="transmembrane region" description="Helical" evidence="10">
    <location>
        <begin position="21"/>
        <end position="45"/>
    </location>
</feature>
<sequence length="180" mass="19607">MSDEDDFEGGPVKKKVSGKKLILFIVLPVLLLGGAAGAVFALGLLDPLLGIEAEHPEGEAAADHEAPAEDHAAPQEVTPPGIFYPMEEITVSLSGTGTRKNFLVVEIQLELENQEAVAAVEQLRPKIVSEFNVFLRELRPEELNGSEGAYLIREELYRRVSQIVAPTPVKDLLLVKMLVQ</sequence>
<dbReference type="AlphaFoldDB" id="A0A7Y0HFY2"/>
<evidence type="ECO:0000256" key="9">
    <source>
        <dbReference type="ARBA" id="ARBA00023136"/>
    </source>
</evidence>
<protein>
    <recommendedName>
        <fullName evidence="10">Flagellar protein FliL</fullName>
    </recommendedName>
</protein>
<keyword evidence="7 10" id="KW-0283">Flagellar rotation</keyword>
<dbReference type="GO" id="GO:0006935">
    <property type="term" value="P:chemotaxis"/>
    <property type="evidence" value="ECO:0007669"/>
    <property type="project" value="UniProtKB-KW"/>
</dbReference>
<organism evidence="12 13">
    <name type="scientific">Pacificispira spongiicola</name>
    <dbReference type="NCBI Taxonomy" id="2729598"/>
    <lineage>
        <taxon>Bacteria</taxon>
        <taxon>Pseudomonadati</taxon>
        <taxon>Pseudomonadota</taxon>
        <taxon>Alphaproteobacteria</taxon>
        <taxon>Rhodospirillales</taxon>
        <taxon>Rhodospirillaceae</taxon>
        <taxon>Pacificispira</taxon>
    </lineage>
</organism>
<keyword evidence="6 10" id="KW-0812">Transmembrane</keyword>
<keyword evidence="5 10" id="KW-0145">Chemotaxis</keyword>
<evidence type="ECO:0000256" key="2">
    <source>
        <dbReference type="ARBA" id="ARBA00004162"/>
    </source>
</evidence>
<dbReference type="PANTHER" id="PTHR35091">
    <property type="entry name" value="FLAGELLAR PROTEIN FLIL"/>
    <property type="match status" value="1"/>
</dbReference>
<evidence type="ECO:0000256" key="6">
    <source>
        <dbReference type="ARBA" id="ARBA00022692"/>
    </source>
</evidence>
<evidence type="ECO:0000313" key="12">
    <source>
        <dbReference type="EMBL" id="NMM46311.1"/>
    </source>
</evidence>
<reference evidence="12 13" key="1">
    <citation type="submission" date="2020-04" db="EMBL/GenBank/DDBJ databases">
        <title>Rhodospirillaceae bacterium KN72 isolated from deep sea.</title>
        <authorList>
            <person name="Zhang D.-C."/>
        </authorList>
    </citation>
    <scope>NUCLEOTIDE SEQUENCE [LARGE SCALE GENOMIC DNA]</scope>
    <source>
        <strain evidence="12 13">KN72</strain>
    </source>
</reference>
<keyword evidence="12" id="KW-0966">Cell projection</keyword>
<dbReference type="GO" id="GO:0005886">
    <property type="term" value="C:plasma membrane"/>
    <property type="evidence" value="ECO:0007669"/>
    <property type="project" value="UniProtKB-SubCell"/>
</dbReference>
<keyword evidence="13" id="KW-1185">Reference proteome</keyword>
<dbReference type="PANTHER" id="PTHR35091:SF2">
    <property type="entry name" value="FLAGELLAR PROTEIN FLIL"/>
    <property type="match status" value="1"/>
</dbReference>
<comment type="function">
    <text evidence="1 10">Controls the rotational direction of flagella during chemotaxis.</text>
</comment>
<evidence type="ECO:0000256" key="3">
    <source>
        <dbReference type="ARBA" id="ARBA00008281"/>
    </source>
</evidence>
<evidence type="ECO:0000313" key="13">
    <source>
        <dbReference type="Proteomes" id="UP000539372"/>
    </source>
</evidence>
<comment type="caution">
    <text evidence="12">The sequence shown here is derived from an EMBL/GenBank/DDBJ whole genome shotgun (WGS) entry which is preliminary data.</text>
</comment>
<accession>A0A7Y0HFY2</accession>
<keyword evidence="12" id="KW-0969">Cilium</keyword>
<feature type="region of interest" description="Disordered" evidence="11">
    <location>
        <begin position="58"/>
        <end position="79"/>
    </location>
</feature>
<dbReference type="GO" id="GO:0009425">
    <property type="term" value="C:bacterial-type flagellum basal body"/>
    <property type="evidence" value="ECO:0007669"/>
    <property type="project" value="InterPro"/>
</dbReference>
<keyword evidence="8 10" id="KW-1133">Transmembrane helix</keyword>
<evidence type="ECO:0000256" key="4">
    <source>
        <dbReference type="ARBA" id="ARBA00022475"/>
    </source>
</evidence>
<dbReference type="GO" id="GO:0071978">
    <property type="term" value="P:bacterial-type flagellum-dependent swarming motility"/>
    <property type="evidence" value="ECO:0007669"/>
    <property type="project" value="TreeGrafter"/>
</dbReference>
<dbReference type="Pfam" id="PF03748">
    <property type="entry name" value="FliL"/>
    <property type="match status" value="1"/>
</dbReference>
<comment type="subcellular location">
    <subcellularLocation>
        <location evidence="10">Cell inner membrane</location>
    </subcellularLocation>
    <subcellularLocation>
        <location evidence="2">Cell membrane</location>
        <topology evidence="2">Single-pass membrane protein</topology>
    </subcellularLocation>
</comment>
<dbReference type="RefSeq" id="WP_169626673.1">
    <property type="nucleotide sequence ID" value="NZ_JABBNT010000005.1"/>
</dbReference>
<dbReference type="InterPro" id="IPR005503">
    <property type="entry name" value="FliL"/>
</dbReference>
<keyword evidence="10" id="KW-0997">Cell inner membrane</keyword>
<keyword evidence="4" id="KW-1003">Cell membrane</keyword>
<evidence type="ECO:0000256" key="7">
    <source>
        <dbReference type="ARBA" id="ARBA00022779"/>
    </source>
</evidence>
<gene>
    <name evidence="12" type="ORF">HH303_17605</name>
</gene>
<dbReference type="EMBL" id="JABBNT010000005">
    <property type="protein sequence ID" value="NMM46311.1"/>
    <property type="molecule type" value="Genomic_DNA"/>
</dbReference>
<evidence type="ECO:0000256" key="10">
    <source>
        <dbReference type="RuleBase" id="RU364125"/>
    </source>
</evidence>
<evidence type="ECO:0000256" key="5">
    <source>
        <dbReference type="ARBA" id="ARBA00022500"/>
    </source>
</evidence>
<keyword evidence="9 10" id="KW-0472">Membrane</keyword>
<evidence type="ECO:0000256" key="11">
    <source>
        <dbReference type="SAM" id="MobiDB-lite"/>
    </source>
</evidence>
<dbReference type="Proteomes" id="UP000539372">
    <property type="component" value="Unassembled WGS sequence"/>
</dbReference>
<name>A0A7Y0HFY2_9PROT</name>
<feature type="compositionally biased region" description="Basic and acidic residues" evidence="11">
    <location>
        <begin position="58"/>
        <end position="73"/>
    </location>
</feature>
<proteinExistence type="inferred from homology"/>
<keyword evidence="12" id="KW-0282">Flagellum</keyword>
<evidence type="ECO:0000256" key="1">
    <source>
        <dbReference type="ARBA" id="ARBA00002254"/>
    </source>
</evidence>
<comment type="similarity">
    <text evidence="3 10">Belongs to the FliL family.</text>
</comment>
<evidence type="ECO:0000256" key="8">
    <source>
        <dbReference type="ARBA" id="ARBA00022989"/>
    </source>
</evidence>